<dbReference type="PROSITE" id="PS00108">
    <property type="entry name" value="PROTEIN_KINASE_ST"/>
    <property type="match status" value="1"/>
</dbReference>
<dbReference type="Gene3D" id="3.10.20.90">
    <property type="entry name" value="Phosphatidylinositol 3-kinase Catalytic Subunit, Chain A, domain 1"/>
    <property type="match status" value="1"/>
</dbReference>
<protein>
    <recommendedName>
        <fullName evidence="2">IkappaB kinase</fullName>
        <ecNumber evidence="2">2.7.11.10</ecNumber>
    </recommendedName>
</protein>
<evidence type="ECO:0000256" key="7">
    <source>
        <dbReference type="ARBA" id="ARBA00022777"/>
    </source>
</evidence>
<keyword evidence="11" id="KW-1185">Reference proteome</keyword>
<keyword evidence="4" id="KW-0723">Serine/threonine-protein kinase</keyword>
<evidence type="ECO:0000259" key="10">
    <source>
        <dbReference type="PROSITE" id="PS50011"/>
    </source>
</evidence>
<evidence type="ECO:0000256" key="2">
    <source>
        <dbReference type="ARBA" id="ARBA00012442"/>
    </source>
</evidence>
<evidence type="ECO:0000256" key="3">
    <source>
        <dbReference type="ARBA" id="ARBA00022490"/>
    </source>
</evidence>
<dbReference type="InterPro" id="IPR046375">
    <property type="entry name" value="IKBKB_SDD_sf"/>
</dbReference>
<evidence type="ECO:0000256" key="1">
    <source>
        <dbReference type="ARBA" id="ARBA00004496"/>
    </source>
</evidence>
<organism evidence="11 12">
    <name type="scientific">Bombyx mandarina</name>
    <name type="common">Wild silk moth</name>
    <name type="synonym">Wild silkworm</name>
    <dbReference type="NCBI Taxonomy" id="7092"/>
    <lineage>
        <taxon>Eukaryota</taxon>
        <taxon>Metazoa</taxon>
        <taxon>Ecdysozoa</taxon>
        <taxon>Arthropoda</taxon>
        <taxon>Hexapoda</taxon>
        <taxon>Insecta</taxon>
        <taxon>Pterygota</taxon>
        <taxon>Neoptera</taxon>
        <taxon>Endopterygota</taxon>
        <taxon>Lepidoptera</taxon>
        <taxon>Glossata</taxon>
        <taxon>Ditrysia</taxon>
        <taxon>Bombycoidea</taxon>
        <taxon>Bombycidae</taxon>
        <taxon>Bombycinae</taxon>
        <taxon>Bombyx</taxon>
    </lineage>
</organism>
<dbReference type="GO" id="GO:0045944">
    <property type="term" value="P:positive regulation of transcription by RNA polymerase II"/>
    <property type="evidence" value="ECO:0007669"/>
    <property type="project" value="TreeGrafter"/>
</dbReference>
<dbReference type="InterPro" id="IPR008271">
    <property type="entry name" value="Ser/Thr_kinase_AS"/>
</dbReference>
<evidence type="ECO:0000256" key="6">
    <source>
        <dbReference type="ARBA" id="ARBA00022741"/>
    </source>
</evidence>
<sequence length="773" mass="89264">MNDIVFVGDWIKDRVLGSGSFGTVVLWKHKKTEEKLAIKTCKWGDELTDKHRDRWTKEVEMLQSCRNPNIVGSKPLPSEFIKGLERGNPSGLPIMCMEYCSGGDLRQQLNKPESCSGLREIQVRQILSDIRNAMKFLHQKKITHRDLKPENIVMNIVENTEQNNISPQTEPRVIYKLIDLGYAKEIDFNSVCASFVGTLQYLAPELLYSKTYSNSVDFWSFGLLAFEIICGKRPFLPFMSPAQWMPHVEKKTHENICVYETFHGDIEYSNNIFPENHMSAPFKVLMEDWLRIALEWDPKLRGRDSHTRVRFNIPTEQREVSSNIIIYDLLENILSRKIIRIFSVPTLSRLAYQINDTTMVSDLKKWIGQDTSMDIADLILICPNTFTELGEMDIVSNYWREHCNTMVYLFNKTYILQKNIEPEVPKSVQRCLEHPKALYNHKNSQTLYKNSLYFVKNQSEIYESLINGLLVRGESLKNEGKQLLLKHNAVDKSISNLLAKEEIMKRLIETGKEQVNELRDSGKGINMLGGFNKTFQDTDEHFLKISKLQQAWNQLSVRLTSAKRRCNEIVSDDIKNFVAKYNYQAVYANAFKIYIMARKSEIIGKEKHCDDIMKICYNCLKLRSKILLEIHHQPFVVKLMDLGTEFSKISDIVTKAAENTEKLTKDLSDYIDDLNNCIWSTINLAVSDGDNLADIPYSVVSFEKKDFKIGGPVSKHCQKLKTTIPDDDKLKSLIEDSLKLRLNQVNLSAEVNSQRELLKTTIFDFSFLNECKE</sequence>
<dbReference type="KEGG" id="bman:114244430"/>
<dbReference type="AlphaFoldDB" id="A0A6J2JR55"/>
<dbReference type="SMART" id="SM00220">
    <property type="entry name" value="S_TKc"/>
    <property type="match status" value="1"/>
</dbReference>
<feature type="domain" description="Protein kinase" evidence="10">
    <location>
        <begin position="10"/>
        <end position="347"/>
    </location>
</feature>
<evidence type="ECO:0000256" key="9">
    <source>
        <dbReference type="ARBA" id="ARBA00048789"/>
    </source>
</evidence>
<evidence type="ECO:0000313" key="12">
    <source>
        <dbReference type="RefSeq" id="XP_028032040.1"/>
    </source>
</evidence>
<dbReference type="GO" id="GO:0008384">
    <property type="term" value="F:IkappaB kinase activity"/>
    <property type="evidence" value="ECO:0007669"/>
    <property type="project" value="UniProtKB-EC"/>
</dbReference>
<gene>
    <name evidence="12" type="primary">LOC114244430</name>
</gene>
<evidence type="ECO:0000256" key="5">
    <source>
        <dbReference type="ARBA" id="ARBA00022679"/>
    </source>
</evidence>
<dbReference type="EC" id="2.7.11.10" evidence="2"/>
<dbReference type="Proteomes" id="UP000504629">
    <property type="component" value="Unplaced"/>
</dbReference>
<reference evidence="12" key="1">
    <citation type="submission" date="2025-08" db="UniProtKB">
        <authorList>
            <consortium name="RefSeq"/>
        </authorList>
    </citation>
    <scope>IDENTIFICATION</scope>
    <source>
        <tissue evidence="12">Silk gland</tissue>
    </source>
</reference>
<proteinExistence type="predicted"/>
<evidence type="ECO:0000256" key="4">
    <source>
        <dbReference type="ARBA" id="ARBA00022527"/>
    </source>
</evidence>
<dbReference type="Pfam" id="PF00069">
    <property type="entry name" value="Pkinase"/>
    <property type="match status" value="1"/>
</dbReference>
<comment type="subcellular location">
    <subcellularLocation>
        <location evidence="1">Cytoplasm</location>
    </subcellularLocation>
</comment>
<dbReference type="OrthoDB" id="267381at2759"/>
<dbReference type="PANTHER" id="PTHR22969">
    <property type="entry name" value="IKB KINASE"/>
    <property type="match status" value="1"/>
</dbReference>
<accession>A0A6J2JR55</accession>
<keyword evidence="8" id="KW-0067">ATP-binding</keyword>
<dbReference type="PROSITE" id="PS50011">
    <property type="entry name" value="PROTEIN_KINASE_DOM"/>
    <property type="match status" value="1"/>
</dbReference>
<keyword evidence="5" id="KW-0808">Transferase</keyword>
<dbReference type="GO" id="GO:0033209">
    <property type="term" value="P:tumor necrosis factor-mediated signaling pathway"/>
    <property type="evidence" value="ECO:0007669"/>
    <property type="project" value="TreeGrafter"/>
</dbReference>
<dbReference type="Gene3D" id="1.20.1270.250">
    <property type="match status" value="1"/>
</dbReference>
<dbReference type="GeneID" id="114244430"/>
<comment type="catalytic activity">
    <reaction evidence="9">
        <text>L-seryl-[I-kappa-B protein] + ATP = O-phospho-L-seryl-[I-kappa-B protein] + ADP + H(+)</text>
        <dbReference type="Rhea" id="RHEA:19073"/>
        <dbReference type="Rhea" id="RHEA-COMP:13698"/>
        <dbReference type="Rhea" id="RHEA-COMP:13699"/>
        <dbReference type="ChEBI" id="CHEBI:15378"/>
        <dbReference type="ChEBI" id="CHEBI:29999"/>
        <dbReference type="ChEBI" id="CHEBI:30616"/>
        <dbReference type="ChEBI" id="CHEBI:83421"/>
        <dbReference type="ChEBI" id="CHEBI:456216"/>
        <dbReference type="EC" id="2.7.11.10"/>
    </reaction>
</comment>
<keyword evidence="6" id="KW-0547">Nucleotide-binding</keyword>
<dbReference type="GO" id="GO:0005524">
    <property type="term" value="F:ATP binding"/>
    <property type="evidence" value="ECO:0007669"/>
    <property type="project" value="UniProtKB-KW"/>
</dbReference>
<dbReference type="InterPro" id="IPR051180">
    <property type="entry name" value="IKK"/>
</dbReference>
<dbReference type="RefSeq" id="XP_028032040.1">
    <property type="nucleotide sequence ID" value="XM_028176239.1"/>
</dbReference>
<dbReference type="PANTHER" id="PTHR22969:SF17">
    <property type="entry name" value="INHIBITOR OF NUCLEAR FACTOR KAPPA-B KINASE SUBUNIT BETA"/>
    <property type="match status" value="1"/>
</dbReference>
<dbReference type="InterPro" id="IPR000719">
    <property type="entry name" value="Prot_kinase_dom"/>
</dbReference>
<name>A0A6J2JR55_BOMMA</name>
<keyword evidence="7 12" id="KW-0418">Kinase</keyword>
<dbReference type="SUPFAM" id="SSF56112">
    <property type="entry name" value="Protein kinase-like (PK-like)"/>
    <property type="match status" value="1"/>
</dbReference>
<dbReference type="CTD" id="44432"/>
<dbReference type="Gene3D" id="1.10.510.10">
    <property type="entry name" value="Transferase(Phosphotransferase) domain 1"/>
    <property type="match status" value="1"/>
</dbReference>
<evidence type="ECO:0000256" key="8">
    <source>
        <dbReference type="ARBA" id="ARBA00022840"/>
    </source>
</evidence>
<evidence type="ECO:0000313" key="11">
    <source>
        <dbReference type="Proteomes" id="UP000504629"/>
    </source>
</evidence>
<dbReference type="InterPro" id="IPR011009">
    <property type="entry name" value="Kinase-like_dom_sf"/>
</dbReference>
<keyword evidence="3" id="KW-0963">Cytoplasm</keyword>
<dbReference type="GO" id="GO:0008385">
    <property type="term" value="C:IkappaB kinase complex"/>
    <property type="evidence" value="ECO:0007669"/>
    <property type="project" value="TreeGrafter"/>
</dbReference>